<reference evidence="2 3" key="1">
    <citation type="submission" date="2018-12" db="EMBL/GenBank/DDBJ databases">
        <title>Rubrispira sanarue gen. nov., sp., nov., a member of the order Silvanigrellales, isolated from a brackish lake in Hamamatsu Japan.</title>
        <authorList>
            <person name="Maejima Y."/>
            <person name="Iino T."/>
            <person name="Muraguchi Y."/>
            <person name="Fukuda K."/>
            <person name="Nojiri H."/>
            <person name="Ohkuma M."/>
            <person name="Moriuchi R."/>
            <person name="Dohra H."/>
            <person name="Kimbara K."/>
            <person name="Shintani M."/>
        </authorList>
    </citation>
    <scope>NUCLEOTIDE SEQUENCE [LARGE SCALE GENOMIC DNA]</scope>
    <source>
        <strain evidence="2 3">RF1110005</strain>
    </source>
</reference>
<name>A0A4P2VQB2_FLUSA</name>
<proteinExistence type="predicted"/>
<evidence type="ECO:0000313" key="3">
    <source>
        <dbReference type="Proteomes" id="UP000291236"/>
    </source>
</evidence>
<gene>
    <name evidence="2" type="ORF">JCM31447_26370</name>
</gene>
<accession>A0A4P2VQB2</accession>
<dbReference type="AlphaFoldDB" id="A0A4P2VQB2"/>
<dbReference type="RefSeq" id="WP_130611434.1">
    <property type="nucleotide sequence ID" value="NZ_AP019368.1"/>
</dbReference>
<keyword evidence="1" id="KW-0732">Signal</keyword>
<evidence type="ECO:0000256" key="1">
    <source>
        <dbReference type="SAM" id="SignalP"/>
    </source>
</evidence>
<sequence>MNFIIRFSVCSLLTASNYAFAEQALELSSMEQAPDITLSAKQYISLPTETFASENHLPLTAGYNITIVNHSNRTACISIVEANPLLSKGWYIVQNTQSITFNSLAYIRLEVCSLQNLVWNTGWVYQDICLKYGSAFSFNDPTNAIMCSSNGGQMKQFLSIPGAYTVTLK</sequence>
<dbReference type="Proteomes" id="UP000291236">
    <property type="component" value="Chromosome"/>
</dbReference>
<feature type="signal peptide" evidence="1">
    <location>
        <begin position="1"/>
        <end position="21"/>
    </location>
</feature>
<feature type="chain" id="PRO_5020848562" evidence="1">
    <location>
        <begin position="22"/>
        <end position="169"/>
    </location>
</feature>
<keyword evidence="3" id="KW-1185">Reference proteome</keyword>
<evidence type="ECO:0000313" key="2">
    <source>
        <dbReference type="EMBL" id="BBH54179.1"/>
    </source>
</evidence>
<organism evidence="2 3">
    <name type="scientific">Fluviispira sanaruensis</name>
    <dbReference type="NCBI Taxonomy" id="2493639"/>
    <lineage>
        <taxon>Bacteria</taxon>
        <taxon>Pseudomonadati</taxon>
        <taxon>Bdellovibrionota</taxon>
        <taxon>Oligoflexia</taxon>
        <taxon>Silvanigrellales</taxon>
        <taxon>Silvanigrellaceae</taxon>
        <taxon>Fluviispira</taxon>
    </lineage>
</organism>
<dbReference type="EMBL" id="AP019368">
    <property type="protein sequence ID" value="BBH54179.1"/>
    <property type="molecule type" value="Genomic_DNA"/>
</dbReference>
<dbReference type="KEGG" id="sbf:JCM31447_26370"/>
<protein>
    <submittedName>
        <fullName evidence="2">Uncharacterized protein</fullName>
    </submittedName>
</protein>